<dbReference type="Proteomes" id="UP000525298">
    <property type="component" value="Unassembled WGS sequence"/>
</dbReference>
<reference evidence="1 2" key="1">
    <citation type="submission" date="2020-07" db="EMBL/GenBank/DDBJ databases">
        <title>Genomic Encyclopedia of Type Strains, Phase IV (KMG-IV): sequencing the most valuable type-strain genomes for metagenomic binning, comparative biology and taxonomic classification.</title>
        <authorList>
            <person name="Goeker M."/>
        </authorList>
    </citation>
    <scope>NUCLEOTIDE SEQUENCE [LARGE SCALE GENOMIC DNA]</scope>
    <source>
        <strain evidence="1 2">DSM 17721</strain>
    </source>
</reference>
<dbReference type="GO" id="GO:0003677">
    <property type="term" value="F:DNA binding"/>
    <property type="evidence" value="ECO:0007669"/>
    <property type="project" value="InterPro"/>
</dbReference>
<organism evidence="1 2">
    <name type="scientific">Desulfosalsimonas propionicica</name>
    <dbReference type="NCBI Taxonomy" id="332175"/>
    <lineage>
        <taxon>Bacteria</taxon>
        <taxon>Pseudomonadati</taxon>
        <taxon>Thermodesulfobacteriota</taxon>
        <taxon>Desulfobacteria</taxon>
        <taxon>Desulfobacterales</taxon>
        <taxon>Desulfosalsimonadaceae</taxon>
        <taxon>Desulfosalsimonas</taxon>
    </lineage>
</organism>
<proteinExistence type="predicted"/>
<evidence type="ECO:0000313" key="1">
    <source>
        <dbReference type="EMBL" id="MBA2881907.1"/>
    </source>
</evidence>
<evidence type="ECO:0000313" key="2">
    <source>
        <dbReference type="Proteomes" id="UP000525298"/>
    </source>
</evidence>
<dbReference type="RefSeq" id="WP_181551563.1">
    <property type="nucleotide sequence ID" value="NZ_JACDUS010000006.1"/>
</dbReference>
<gene>
    <name evidence="1" type="ORF">HNR65_002241</name>
</gene>
<name>A0A7W0CA59_9BACT</name>
<keyword evidence="2" id="KW-1185">Reference proteome</keyword>
<comment type="caution">
    <text evidence="1">The sequence shown here is derived from an EMBL/GenBank/DDBJ whole genome shotgun (WGS) entry which is preliminary data.</text>
</comment>
<evidence type="ECO:0008006" key="3">
    <source>
        <dbReference type="Google" id="ProtNLM"/>
    </source>
</evidence>
<dbReference type="AlphaFoldDB" id="A0A7W0CA59"/>
<dbReference type="Gene3D" id="1.10.260.40">
    <property type="entry name" value="lambda repressor-like DNA-binding domains"/>
    <property type="match status" value="1"/>
</dbReference>
<sequence length="64" mass="7390">MKKNKRLRAKIVEIFGSYDAFGKAVETDASLISRIVCGHRKLPKEKQQKWADALNCKVREIFPQ</sequence>
<dbReference type="EMBL" id="JACDUS010000006">
    <property type="protein sequence ID" value="MBA2881907.1"/>
    <property type="molecule type" value="Genomic_DNA"/>
</dbReference>
<dbReference type="InterPro" id="IPR010982">
    <property type="entry name" value="Lambda_DNA-bd_dom_sf"/>
</dbReference>
<accession>A0A7W0CA59</accession>
<protein>
    <recommendedName>
        <fullName evidence="3">YdaS antitoxin of YdaST toxin-antitoxin system</fullName>
    </recommendedName>
</protein>
<dbReference type="SUPFAM" id="SSF47413">
    <property type="entry name" value="lambda repressor-like DNA-binding domains"/>
    <property type="match status" value="1"/>
</dbReference>